<proteinExistence type="predicted"/>
<evidence type="ECO:0000256" key="1">
    <source>
        <dbReference type="SAM" id="Coils"/>
    </source>
</evidence>
<evidence type="ECO:0000259" key="3">
    <source>
        <dbReference type="Pfam" id="PF18915"/>
    </source>
</evidence>
<evidence type="ECO:0000256" key="2">
    <source>
        <dbReference type="SAM" id="Phobius"/>
    </source>
</evidence>
<keyword evidence="2" id="KW-0812">Transmembrane</keyword>
<dbReference type="InterPro" id="IPR043725">
    <property type="entry name" value="DUF5667"/>
</dbReference>
<dbReference type="Proteomes" id="UP000228689">
    <property type="component" value="Unassembled WGS sequence"/>
</dbReference>
<dbReference type="AlphaFoldDB" id="A0A2M7RET1"/>
<sequence>MTSNIETQLNKLKGTSPDQAWVMSCRERLLSQIDTDQLSFSKRIGLNLNMGMSRLVYAPVRALVIILLVVFGFSTSFMAKASLPGDFLYPGRIVIEEIEVMLATSPAKKAEVHNKHAEKRLADIQKLSATEVEAKDLQGAIKRLEQDLAAAASSLDIATVEEGQNLDNIAMDITDSVVATIDYLDQTKEDIISQDDHDILNQVLAATANIEDKTLSLLVSMYERDEITAEETLNKFIAIIDSQLLKVSEKVQTLESQTTIMEGADLQNLDWTKVYTDIRQASVLSSQAKQSFDNNDYVQSFSDLTKIKQIISSIEELISTINIEQVL</sequence>
<keyword evidence="2" id="KW-0472">Membrane</keyword>
<organism evidence="4 5">
    <name type="scientific">Candidatus Komeilibacteria bacterium CG_4_10_14_0_8_um_filter_37_78</name>
    <dbReference type="NCBI Taxonomy" id="1974471"/>
    <lineage>
        <taxon>Bacteria</taxon>
        <taxon>Candidatus Komeiliibacteriota</taxon>
    </lineage>
</organism>
<feature type="transmembrane region" description="Helical" evidence="2">
    <location>
        <begin position="55"/>
        <end position="73"/>
    </location>
</feature>
<accession>A0A2M7RET1</accession>
<dbReference type="Pfam" id="PF18915">
    <property type="entry name" value="DUF5667"/>
    <property type="match status" value="1"/>
</dbReference>
<gene>
    <name evidence="4" type="ORF">COY67_00750</name>
</gene>
<evidence type="ECO:0000313" key="5">
    <source>
        <dbReference type="Proteomes" id="UP000228689"/>
    </source>
</evidence>
<protein>
    <recommendedName>
        <fullName evidence="3">DUF5667 domain-containing protein</fullName>
    </recommendedName>
</protein>
<dbReference type="EMBL" id="PFMC01000019">
    <property type="protein sequence ID" value="PIY95275.1"/>
    <property type="molecule type" value="Genomic_DNA"/>
</dbReference>
<reference evidence="5" key="1">
    <citation type="submission" date="2017-09" db="EMBL/GenBank/DDBJ databases">
        <title>Depth-based differentiation of microbial function through sediment-hosted aquifers and enrichment of novel symbionts in the deep terrestrial subsurface.</title>
        <authorList>
            <person name="Probst A.J."/>
            <person name="Ladd B."/>
            <person name="Jarett J.K."/>
            <person name="Geller-Mcgrath D.E."/>
            <person name="Sieber C.M.K."/>
            <person name="Emerson J.B."/>
            <person name="Anantharaman K."/>
            <person name="Thomas B.C."/>
            <person name="Malmstrom R."/>
            <person name="Stieglmeier M."/>
            <person name="Klingl A."/>
            <person name="Woyke T."/>
            <person name="Ryan C.M."/>
            <person name="Banfield J.F."/>
        </authorList>
    </citation>
    <scope>NUCLEOTIDE SEQUENCE [LARGE SCALE GENOMIC DNA]</scope>
</reference>
<feature type="coiled-coil region" evidence="1">
    <location>
        <begin position="107"/>
        <end position="161"/>
    </location>
</feature>
<name>A0A2M7RET1_9BACT</name>
<keyword evidence="2" id="KW-1133">Transmembrane helix</keyword>
<evidence type="ECO:0000313" key="4">
    <source>
        <dbReference type="EMBL" id="PIY95275.1"/>
    </source>
</evidence>
<keyword evidence="1" id="KW-0175">Coiled coil</keyword>
<comment type="caution">
    <text evidence="4">The sequence shown here is derived from an EMBL/GenBank/DDBJ whole genome shotgun (WGS) entry which is preliminary data.</text>
</comment>
<feature type="domain" description="DUF5667" evidence="3">
    <location>
        <begin position="82"/>
        <end position="173"/>
    </location>
</feature>